<gene>
    <name evidence="9" type="ORF">BGZ96_003416</name>
</gene>
<organism evidence="9 10">
    <name type="scientific">Linnemannia gamsii</name>
    <dbReference type="NCBI Taxonomy" id="64522"/>
    <lineage>
        <taxon>Eukaryota</taxon>
        <taxon>Fungi</taxon>
        <taxon>Fungi incertae sedis</taxon>
        <taxon>Mucoromycota</taxon>
        <taxon>Mortierellomycotina</taxon>
        <taxon>Mortierellomycetes</taxon>
        <taxon>Mortierellales</taxon>
        <taxon>Mortierellaceae</taxon>
        <taxon>Linnemannia</taxon>
    </lineage>
</organism>
<evidence type="ECO:0000313" key="10">
    <source>
        <dbReference type="Proteomes" id="UP001194696"/>
    </source>
</evidence>
<dbReference type="SUPFAM" id="SSF57716">
    <property type="entry name" value="Glucocorticoid receptor-like (DNA-binding domain)"/>
    <property type="match status" value="2"/>
</dbReference>
<protein>
    <recommendedName>
        <fullName evidence="8">GATA-type domain-containing protein</fullName>
    </recommendedName>
</protein>
<dbReference type="PANTHER" id="PTHR47172:SF24">
    <property type="entry name" value="GATA ZINC FINGER DOMAIN-CONTAINING PROTEIN 14-RELATED"/>
    <property type="match status" value="1"/>
</dbReference>
<feature type="region of interest" description="Disordered" evidence="7">
    <location>
        <begin position="737"/>
        <end position="854"/>
    </location>
</feature>
<keyword evidence="1" id="KW-0479">Metal-binding</keyword>
<feature type="region of interest" description="Disordered" evidence="7">
    <location>
        <begin position="76"/>
        <end position="113"/>
    </location>
</feature>
<comment type="caution">
    <text evidence="9">The sequence shown here is derived from an EMBL/GenBank/DDBJ whole genome shotgun (WGS) entry which is preliminary data.</text>
</comment>
<feature type="compositionally biased region" description="Polar residues" evidence="7">
    <location>
        <begin position="1016"/>
        <end position="1026"/>
    </location>
</feature>
<feature type="compositionally biased region" description="Polar residues" evidence="7">
    <location>
        <begin position="335"/>
        <end position="362"/>
    </location>
</feature>
<dbReference type="PANTHER" id="PTHR47172">
    <property type="entry name" value="OS01G0976800 PROTEIN"/>
    <property type="match status" value="1"/>
</dbReference>
<feature type="compositionally biased region" description="Polar residues" evidence="7">
    <location>
        <begin position="1079"/>
        <end position="1095"/>
    </location>
</feature>
<sequence>MPLCEQPYSETDARLPLLHNDPQLKRQGGENDENNIDPPSPLPGQHPNRHQQHQQRDENHVVAVVAAVAVGCPSDATLGLDQGEPDTIEQLDSNGKGDSGDEGDEPGPISDSCDISVSVVQGVDADVDVGRCSGPAGLHGHADAALSNYVHQQQLPLRRHRFSVSGNYNSVELDVTPVASLDFSPQPGDEDTIVAQPVPAFSKEHAAALTLSSTSSSIPPLSLPLSFKVLSEDIDDGVVDHDEPDVPSSSCLSSLPLTAVTAATLPSQCKPFSSRTSSHLPWRVSSPSSPMSSDDLLSPTVTPATQPYLRGNPNGTLISEERNTISATDWRHEQQQQQGSSSTMEHTWAPTSTAPSNPSLLSTWDDIPSSPSLYDDHIGGRYSFATAPYNGAPVSLGFYAASATVGVGSPSFGVTWPSGSITGNSQPSPYPSSPIRLNDPGFLAEYARYPSHRGISSLHDTMPQPSSSSLPSSFYSYPHTGYYSGPGFKSPSNPITMDMYQPSRSVAISGSPFTPSTSSPGPGFPGPNLTSYDRGHSSSALMGGSDPFTPPTVSSNSLYNPTSISSLLPPLSMGGISGSGSSNANYCGFSNRSSSLSSRNPLGHSMIHQQRSVAATTAMGLSMTKQEMQAMDPDPKFCHNCKTTVTPSWRRCPQGRILLCNACGLYQKLHGKPRPFFKAKDGTIKIHRTLPDHDPCELCATTQSPVWKKGPDGSWICNGCNLIARHGGVLNRPTCSANTSLSRGGAGSSSSAGPFSSSPSATASVTASASASASARRRSSTNYTTSTGKRSRSRAAFSAVRPEPPLDQHHNSLSGSLSPPPSEVPSRFGAKATSSSSRKSSHQRQRSYHTTGRGCTTAPAAVAILSTINDAALSHMSSTKSRSGKRRKGLGLLSSSRRVHYNNDTVPDEAPMPISMASVGLNASAGRRYPLLIANTQRFDIGADEYEVFEGVGRSGDDRGRKLDYDFSEWSQSPQHASSGPLSFYPDEHEPFLPSPEGSHGSHNGGIGGSFDHHQQQQAQLPSRSRSALHCSHSHPLQSYQGHQHQHQHQQQQQHHRCNSRQQQQQYDLQPEVHRFHPTSASDFPYSLSSTSGLQSEAPTTSTPAAASEVSSTMAGPVGSTTMARTSVKPLSSSSAIPDPLSEQMVPMTVNLKHKDAGEVEEGDEEDRDEIEEKEAVGDEGKADSVTNTGSDLSSAEEYDSDE</sequence>
<feature type="compositionally biased region" description="Basic and acidic residues" evidence="7">
    <location>
        <begin position="1174"/>
        <end position="1183"/>
    </location>
</feature>
<accession>A0ABQ7K890</accession>
<keyword evidence="3" id="KW-0862">Zinc</keyword>
<dbReference type="PROSITE" id="PS00344">
    <property type="entry name" value="GATA_ZN_FINGER_1"/>
    <property type="match status" value="1"/>
</dbReference>
<dbReference type="PROSITE" id="PS50114">
    <property type="entry name" value="GATA_ZN_FINGER_2"/>
    <property type="match status" value="2"/>
</dbReference>
<feature type="compositionally biased region" description="Polar residues" evidence="7">
    <location>
        <begin position="1119"/>
        <end position="1136"/>
    </location>
</feature>
<dbReference type="CDD" id="cd00202">
    <property type="entry name" value="ZnF_GATA"/>
    <property type="match status" value="1"/>
</dbReference>
<evidence type="ECO:0000256" key="1">
    <source>
        <dbReference type="ARBA" id="ARBA00022723"/>
    </source>
</evidence>
<reference evidence="9 10" key="1">
    <citation type="journal article" date="2020" name="Fungal Divers.">
        <title>Resolving the Mortierellaceae phylogeny through synthesis of multi-gene phylogenetics and phylogenomics.</title>
        <authorList>
            <person name="Vandepol N."/>
            <person name="Liber J."/>
            <person name="Desiro A."/>
            <person name="Na H."/>
            <person name="Kennedy M."/>
            <person name="Barry K."/>
            <person name="Grigoriev I.V."/>
            <person name="Miller A.N."/>
            <person name="O'Donnell K."/>
            <person name="Stajich J.E."/>
            <person name="Bonito G."/>
        </authorList>
    </citation>
    <scope>NUCLEOTIDE SEQUENCE [LARGE SCALE GENOMIC DNA]</scope>
    <source>
        <strain evidence="9 10">AD045</strain>
    </source>
</reference>
<evidence type="ECO:0000256" key="7">
    <source>
        <dbReference type="SAM" id="MobiDB-lite"/>
    </source>
</evidence>
<feature type="compositionally biased region" description="Low complexity" evidence="7">
    <location>
        <begin position="511"/>
        <end position="521"/>
    </location>
</feature>
<feature type="compositionally biased region" description="Low complexity" evidence="7">
    <location>
        <begin position="285"/>
        <end position="299"/>
    </location>
</feature>
<feature type="compositionally biased region" description="Polar residues" evidence="7">
    <location>
        <begin position="1185"/>
        <end position="1194"/>
    </location>
</feature>
<keyword evidence="5" id="KW-0804">Transcription</keyword>
<dbReference type="EMBL" id="JAAAIM010000173">
    <property type="protein sequence ID" value="KAG0293013.1"/>
    <property type="molecule type" value="Genomic_DNA"/>
</dbReference>
<evidence type="ECO:0000313" key="9">
    <source>
        <dbReference type="EMBL" id="KAG0293013.1"/>
    </source>
</evidence>
<feature type="region of interest" description="Disordered" evidence="7">
    <location>
        <begin position="511"/>
        <end position="554"/>
    </location>
</feature>
<feature type="compositionally biased region" description="Polar residues" evidence="7">
    <location>
        <begin position="268"/>
        <end position="279"/>
    </location>
</feature>
<evidence type="ECO:0000256" key="2">
    <source>
        <dbReference type="ARBA" id="ARBA00022771"/>
    </source>
</evidence>
<keyword evidence="2 6" id="KW-0863">Zinc-finger</keyword>
<keyword evidence="10" id="KW-1185">Reference proteome</keyword>
<feature type="region of interest" description="Disordered" evidence="7">
    <location>
        <begin position="330"/>
        <end position="364"/>
    </location>
</feature>
<feature type="region of interest" description="Disordered" evidence="7">
    <location>
        <begin position="1"/>
        <end position="61"/>
    </location>
</feature>
<dbReference type="Gene3D" id="3.30.50.10">
    <property type="entry name" value="Erythroid Transcription Factor GATA-1, subunit A"/>
    <property type="match status" value="2"/>
</dbReference>
<feature type="domain" description="GATA-type" evidence="8">
    <location>
        <begin position="696"/>
        <end position="743"/>
    </location>
</feature>
<evidence type="ECO:0000256" key="4">
    <source>
        <dbReference type="ARBA" id="ARBA00023015"/>
    </source>
</evidence>
<feature type="compositionally biased region" description="Low complexity" evidence="7">
    <location>
        <begin position="1096"/>
        <end position="1113"/>
    </location>
</feature>
<dbReference type="SMART" id="SM00401">
    <property type="entry name" value="ZnF_GATA"/>
    <property type="match status" value="2"/>
</dbReference>
<dbReference type="Pfam" id="PF00320">
    <property type="entry name" value="GATA"/>
    <property type="match status" value="2"/>
</dbReference>
<proteinExistence type="predicted"/>
<feature type="region of interest" description="Disordered" evidence="7">
    <location>
        <begin position="268"/>
        <end position="317"/>
    </location>
</feature>
<feature type="domain" description="GATA-type" evidence="8">
    <location>
        <begin position="638"/>
        <end position="687"/>
    </location>
</feature>
<keyword evidence="4" id="KW-0805">Transcription regulation</keyword>
<dbReference type="Proteomes" id="UP001194696">
    <property type="component" value="Unassembled WGS sequence"/>
</dbReference>
<name>A0ABQ7K890_9FUNG</name>
<evidence type="ECO:0000256" key="6">
    <source>
        <dbReference type="PROSITE-ProRule" id="PRU00094"/>
    </source>
</evidence>
<dbReference type="InterPro" id="IPR000679">
    <property type="entry name" value="Znf_GATA"/>
</dbReference>
<evidence type="ECO:0000256" key="3">
    <source>
        <dbReference type="ARBA" id="ARBA00022833"/>
    </source>
</evidence>
<dbReference type="InterPro" id="IPR013088">
    <property type="entry name" value="Znf_NHR/GATA"/>
</dbReference>
<evidence type="ECO:0000256" key="5">
    <source>
        <dbReference type="ARBA" id="ARBA00023163"/>
    </source>
</evidence>
<feature type="compositionally biased region" description="Basic residues" evidence="7">
    <location>
        <begin position="1044"/>
        <end position="1059"/>
    </location>
</feature>
<feature type="compositionally biased region" description="Polar residues" evidence="7">
    <location>
        <begin position="969"/>
        <end position="981"/>
    </location>
</feature>
<feature type="region of interest" description="Disordered" evidence="7">
    <location>
        <begin position="968"/>
        <end position="1203"/>
    </location>
</feature>
<feature type="compositionally biased region" description="Acidic residues" evidence="7">
    <location>
        <begin position="1159"/>
        <end position="1173"/>
    </location>
</feature>
<feature type="compositionally biased region" description="Low complexity" evidence="7">
    <location>
        <begin position="739"/>
        <end position="799"/>
    </location>
</feature>
<evidence type="ECO:0000259" key="8">
    <source>
        <dbReference type="PROSITE" id="PS50114"/>
    </source>
</evidence>